<comment type="caution">
    <text evidence="1">The sequence shown here is derived from an EMBL/GenBank/DDBJ whole genome shotgun (WGS) entry which is preliminary data.</text>
</comment>
<accession>A0A2P5DFR9</accession>
<protein>
    <submittedName>
        <fullName evidence="1">Uncharacterized protein</fullName>
    </submittedName>
</protein>
<evidence type="ECO:0000313" key="1">
    <source>
        <dbReference type="EMBL" id="PON72135.1"/>
    </source>
</evidence>
<proteinExistence type="predicted"/>
<dbReference type="Proteomes" id="UP000237000">
    <property type="component" value="Unassembled WGS sequence"/>
</dbReference>
<dbReference type="EMBL" id="JXTC01000273">
    <property type="protein sequence ID" value="PON72135.1"/>
    <property type="molecule type" value="Genomic_DNA"/>
</dbReference>
<reference evidence="2" key="1">
    <citation type="submission" date="2016-06" db="EMBL/GenBank/DDBJ databases">
        <title>Parallel loss of symbiosis genes in relatives of nitrogen-fixing non-legume Parasponia.</title>
        <authorList>
            <person name="Van Velzen R."/>
            <person name="Holmer R."/>
            <person name="Bu F."/>
            <person name="Rutten L."/>
            <person name="Van Zeijl A."/>
            <person name="Liu W."/>
            <person name="Santuari L."/>
            <person name="Cao Q."/>
            <person name="Sharma T."/>
            <person name="Shen D."/>
            <person name="Roswanjaya Y."/>
            <person name="Wardhani T."/>
            <person name="Kalhor M.S."/>
            <person name="Jansen J."/>
            <person name="Van den Hoogen J."/>
            <person name="Gungor B."/>
            <person name="Hartog M."/>
            <person name="Hontelez J."/>
            <person name="Verver J."/>
            <person name="Yang W.-C."/>
            <person name="Schijlen E."/>
            <person name="Repin R."/>
            <person name="Schilthuizen M."/>
            <person name="Schranz E."/>
            <person name="Heidstra R."/>
            <person name="Miyata K."/>
            <person name="Fedorova E."/>
            <person name="Kohlen W."/>
            <person name="Bisseling T."/>
            <person name="Smit S."/>
            <person name="Geurts R."/>
        </authorList>
    </citation>
    <scope>NUCLEOTIDE SEQUENCE [LARGE SCALE GENOMIC DNA]</scope>
    <source>
        <strain evidence="2">cv. RG33-2</strain>
    </source>
</reference>
<name>A0A2P5DFR9_TREOI</name>
<evidence type="ECO:0000313" key="2">
    <source>
        <dbReference type="Proteomes" id="UP000237000"/>
    </source>
</evidence>
<keyword evidence="2" id="KW-1185">Reference proteome</keyword>
<dbReference type="InParanoid" id="A0A2P5DFR9"/>
<gene>
    <name evidence="1" type="ORF">TorRG33x02_252550</name>
</gene>
<dbReference type="AlphaFoldDB" id="A0A2P5DFR9"/>
<sequence>MDEKEFLKRVGNQKLDGFGIAIFKF</sequence>
<organism evidence="1 2">
    <name type="scientific">Trema orientale</name>
    <name type="common">Charcoal tree</name>
    <name type="synonym">Celtis orientalis</name>
    <dbReference type="NCBI Taxonomy" id="63057"/>
    <lineage>
        <taxon>Eukaryota</taxon>
        <taxon>Viridiplantae</taxon>
        <taxon>Streptophyta</taxon>
        <taxon>Embryophyta</taxon>
        <taxon>Tracheophyta</taxon>
        <taxon>Spermatophyta</taxon>
        <taxon>Magnoliopsida</taxon>
        <taxon>eudicotyledons</taxon>
        <taxon>Gunneridae</taxon>
        <taxon>Pentapetalae</taxon>
        <taxon>rosids</taxon>
        <taxon>fabids</taxon>
        <taxon>Rosales</taxon>
        <taxon>Cannabaceae</taxon>
        <taxon>Trema</taxon>
    </lineage>
</organism>